<evidence type="ECO:0000313" key="2">
    <source>
        <dbReference type="EMBL" id="VDK43161.1"/>
    </source>
</evidence>
<feature type="transmembrane region" description="Helical" evidence="1">
    <location>
        <begin position="121"/>
        <end position="141"/>
    </location>
</feature>
<dbReference type="EMBL" id="UYRR01031004">
    <property type="protein sequence ID" value="VDK43161.1"/>
    <property type="molecule type" value="Genomic_DNA"/>
</dbReference>
<dbReference type="AlphaFoldDB" id="A0A0M3JSM6"/>
<proteinExistence type="predicted"/>
<feature type="transmembrane region" description="Helical" evidence="1">
    <location>
        <begin position="148"/>
        <end position="166"/>
    </location>
</feature>
<organism evidence="4">
    <name type="scientific">Anisakis simplex</name>
    <name type="common">Herring worm</name>
    <dbReference type="NCBI Taxonomy" id="6269"/>
    <lineage>
        <taxon>Eukaryota</taxon>
        <taxon>Metazoa</taxon>
        <taxon>Ecdysozoa</taxon>
        <taxon>Nematoda</taxon>
        <taxon>Chromadorea</taxon>
        <taxon>Rhabditida</taxon>
        <taxon>Spirurina</taxon>
        <taxon>Ascaridomorpha</taxon>
        <taxon>Ascaridoidea</taxon>
        <taxon>Anisakidae</taxon>
        <taxon>Anisakis</taxon>
        <taxon>Anisakis simplex complex</taxon>
    </lineage>
</organism>
<sequence length="226" mass="25939">MRLCWCITIGELNTFVCGIPLRNRELCALFGLAQLIIAGTSLFQHIYSLRTHGHVFYCHSNISDNSTLGEKVSLLFHFELMKTSKLQYLAYDIIIFDYGLMHRVLGTNECVANYLDGGFMRAVWCIEHTFSLFVLVFALYLCKKPTWLLWPALLMQSSYVLGLAVLTMATAPKILEAFSGQVDTNFGMAFLIYSSGFILNWLFTFVLWHHYWCMERKFAIHTVIAS</sequence>
<feature type="transmembrane region" description="Helical" evidence="1">
    <location>
        <begin position="26"/>
        <end position="47"/>
    </location>
</feature>
<name>A0A0M3JSM6_ANISI</name>
<dbReference type="PANTHER" id="PTHR40288">
    <property type="entry name" value="PROTEIN CBG16535-RELATED"/>
    <property type="match status" value="1"/>
</dbReference>
<evidence type="ECO:0000313" key="4">
    <source>
        <dbReference type="WBParaSite" id="ASIM_0001098701-mRNA-1"/>
    </source>
</evidence>
<dbReference type="OrthoDB" id="5858931at2759"/>
<accession>A0A0M3JSM6</accession>
<keyword evidence="3" id="KW-1185">Reference proteome</keyword>
<keyword evidence="1" id="KW-1133">Transmembrane helix</keyword>
<dbReference type="PANTHER" id="PTHR40288:SF1">
    <property type="entry name" value="EXPERA DOMAIN-CONTAINING PROTEIN"/>
    <property type="match status" value="1"/>
</dbReference>
<keyword evidence="1" id="KW-0472">Membrane</keyword>
<dbReference type="WBParaSite" id="ASIM_0001098701-mRNA-1">
    <property type="protein sequence ID" value="ASIM_0001098701-mRNA-1"/>
    <property type="gene ID" value="ASIM_0001098701"/>
</dbReference>
<gene>
    <name evidence="2" type="ORF">ASIM_LOCUS10545</name>
</gene>
<reference evidence="2 3" key="2">
    <citation type="submission" date="2018-11" db="EMBL/GenBank/DDBJ databases">
        <authorList>
            <consortium name="Pathogen Informatics"/>
        </authorList>
    </citation>
    <scope>NUCLEOTIDE SEQUENCE [LARGE SCALE GENOMIC DNA]</scope>
</reference>
<dbReference type="Proteomes" id="UP000267096">
    <property type="component" value="Unassembled WGS sequence"/>
</dbReference>
<protein>
    <submittedName>
        <fullName evidence="4">G protein-coupled receptor</fullName>
    </submittedName>
</protein>
<feature type="transmembrane region" description="Helical" evidence="1">
    <location>
        <begin position="186"/>
        <end position="208"/>
    </location>
</feature>
<evidence type="ECO:0000313" key="3">
    <source>
        <dbReference type="Proteomes" id="UP000267096"/>
    </source>
</evidence>
<reference evidence="4" key="1">
    <citation type="submission" date="2017-02" db="UniProtKB">
        <authorList>
            <consortium name="WormBaseParasite"/>
        </authorList>
    </citation>
    <scope>IDENTIFICATION</scope>
</reference>
<keyword evidence="1" id="KW-0812">Transmembrane</keyword>
<evidence type="ECO:0000256" key="1">
    <source>
        <dbReference type="SAM" id="Phobius"/>
    </source>
</evidence>